<dbReference type="PRINTS" id="PR00033">
    <property type="entry name" value="HTHASNC"/>
</dbReference>
<dbReference type="InterPro" id="IPR000485">
    <property type="entry name" value="AsnC-type_HTH_dom"/>
</dbReference>
<dbReference type="EMBL" id="BMGI01000006">
    <property type="protein sequence ID" value="GGD47453.1"/>
    <property type="molecule type" value="Genomic_DNA"/>
</dbReference>
<dbReference type="PROSITE" id="PS00519">
    <property type="entry name" value="HTH_ASNC_1"/>
    <property type="match status" value="1"/>
</dbReference>
<proteinExistence type="predicted"/>
<keyword evidence="1" id="KW-0805">Transcription regulation</keyword>
<dbReference type="InterPro" id="IPR019887">
    <property type="entry name" value="Tscrpt_reg_AsnC/Lrp_C"/>
</dbReference>
<dbReference type="InterPro" id="IPR036390">
    <property type="entry name" value="WH_DNA-bd_sf"/>
</dbReference>
<dbReference type="InterPro" id="IPR036388">
    <property type="entry name" value="WH-like_DNA-bd_sf"/>
</dbReference>
<dbReference type="Proteomes" id="UP000617355">
    <property type="component" value="Unassembled WGS sequence"/>
</dbReference>
<dbReference type="Gene3D" id="3.30.70.920">
    <property type="match status" value="1"/>
</dbReference>
<dbReference type="PANTHER" id="PTHR30154:SF17">
    <property type="entry name" value="DNA-BINDING TRANSCRIPTIONAL ACTIVATOR DECR"/>
    <property type="match status" value="1"/>
</dbReference>
<gene>
    <name evidence="5" type="ORF">GCM10011358_34100</name>
</gene>
<dbReference type="Pfam" id="PF13412">
    <property type="entry name" value="HTH_24"/>
    <property type="match status" value="1"/>
</dbReference>
<evidence type="ECO:0000256" key="3">
    <source>
        <dbReference type="ARBA" id="ARBA00023163"/>
    </source>
</evidence>
<dbReference type="InterPro" id="IPR019885">
    <property type="entry name" value="Tscrpt_reg_HTH_AsnC-type_CS"/>
</dbReference>
<sequence>MLIPAAGDALEGPMSADRIDRKILCALHGDASLSQRELADRVGLSQNALWRRLKRLEADGLILGSQARINLPAMGYDLTVFVMVQTRNHSMEWAEVFRDHVSRIPEVVEMHRIGGEWDYMLKIITRGMAGYDSVYRRLTTGAELERVTGYFSMETMLDNRLPNLLDIG</sequence>
<name>A0ABQ1QXR7_9RHOB</name>
<dbReference type="PROSITE" id="PS50956">
    <property type="entry name" value="HTH_ASNC_2"/>
    <property type="match status" value="1"/>
</dbReference>
<protein>
    <submittedName>
        <fullName evidence="5">Transcriptional regulator</fullName>
    </submittedName>
</protein>
<dbReference type="CDD" id="cd00090">
    <property type="entry name" value="HTH_ARSR"/>
    <property type="match status" value="1"/>
</dbReference>
<feature type="domain" description="HTH asnC-type" evidence="4">
    <location>
        <begin position="16"/>
        <end position="77"/>
    </location>
</feature>
<keyword evidence="6" id="KW-1185">Reference proteome</keyword>
<dbReference type="InterPro" id="IPR019888">
    <property type="entry name" value="Tscrpt_reg_AsnC-like"/>
</dbReference>
<organism evidence="5 6">
    <name type="scientific">Sinisalibacter lacisalsi</name>
    <dbReference type="NCBI Taxonomy" id="1526570"/>
    <lineage>
        <taxon>Bacteria</taxon>
        <taxon>Pseudomonadati</taxon>
        <taxon>Pseudomonadota</taxon>
        <taxon>Alphaproteobacteria</taxon>
        <taxon>Rhodobacterales</taxon>
        <taxon>Roseobacteraceae</taxon>
        <taxon>Sinisalibacter</taxon>
    </lineage>
</organism>
<dbReference type="PANTHER" id="PTHR30154">
    <property type="entry name" value="LEUCINE-RESPONSIVE REGULATORY PROTEIN"/>
    <property type="match status" value="1"/>
</dbReference>
<accession>A0ABQ1QXR7</accession>
<keyword evidence="2" id="KW-0238">DNA-binding</keyword>
<dbReference type="SMART" id="SM00344">
    <property type="entry name" value="HTH_ASNC"/>
    <property type="match status" value="1"/>
</dbReference>
<evidence type="ECO:0000259" key="4">
    <source>
        <dbReference type="PROSITE" id="PS50956"/>
    </source>
</evidence>
<dbReference type="InterPro" id="IPR011991">
    <property type="entry name" value="ArsR-like_HTH"/>
</dbReference>
<dbReference type="SUPFAM" id="SSF46785">
    <property type="entry name" value="Winged helix' DNA-binding domain"/>
    <property type="match status" value="1"/>
</dbReference>
<comment type="caution">
    <text evidence="5">The sequence shown here is derived from an EMBL/GenBank/DDBJ whole genome shotgun (WGS) entry which is preliminary data.</text>
</comment>
<reference evidence="6" key="1">
    <citation type="journal article" date="2019" name="Int. J. Syst. Evol. Microbiol.">
        <title>The Global Catalogue of Microorganisms (GCM) 10K type strain sequencing project: providing services to taxonomists for standard genome sequencing and annotation.</title>
        <authorList>
            <consortium name="The Broad Institute Genomics Platform"/>
            <consortium name="The Broad Institute Genome Sequencing Center for Infectious Disease"/>
            <person name="Wu L."/>
            <person name="Ma J."/>
        </authorList>
    </citation>
    <scope>NUCLEOTIDE SEQUENCE [LARGE SCALE GENOMIC DNA]</scope>
    <source>
        <strain evidence="6">CGMCC 1.12922</strain>
    </source>
</reference>
<evidence type="ECO:0000256" key="1">
    <source>
        <dbReference type="ARBA" id="ARBA00023015"/>
    </source>
</evidence>
<evidence type="ECO:0000313" key="5">
    <source>
        <dbReference type="EMBL" id="GGD47453.1"/>
    </source>
</evidence>
<evidence type="ECO:0000313" key="6">
    <source>
        <dbReference type="Proteomes" id="UP000617355"/>
    </source>
</evidence>
<dbReference type="Pfam" id="PF01037">
    <property type="entry name" value="AsnC_trans_reg"/>
    <property type="match status" value="1"/>
</dbReference>
<evidence type="ECO:0000256" key="2">
    <source>
        <dbReference type="ARBA" id="ARBA00023125"/>
    </source>
</evidence>
<dbReference type="Gene3D" id="1.10.10.10">
    <property type="entry name" value="Winged helix-like DNA-binding domain superfamily/Winged helix DNA-binding domain"/>
    <property type="match status" value="1"/>
</dbReference>
<keyword evidence="3" id="KW-0804">Transcription</keyword>